<feature type="region of interest" description="Disordered" evidence="1">
    <location>
        <begin position="630"/>
        <end position="682"/>
    </location>
</feature>
<dbReference type="STRING" id="2512241.A0A553I0B7"/>
<dbReference type="EMBL" id="VFLP01000028">
    <property type="protein sequence ID" value="TRX93625.1"/>
    <property type="molecule type" value="Genomic_DNA"/>
</dbReference>
<gene>
    <name evidence="3" type="ORF">FHL15_005597</name>
</gene>
<evidence type="ECO:0000259" key="2">
    <source>
        <dbReference type="Pfam" id="PF06985"/>
    </source>
</evidence>
<feature type="compositionally biased region" description="Basic and acidic residues" evidence="1">
    <location>
        <begin position="649"/>
        <end position="666"/>
    </location>
</feature>
<feature type="domain" description="Heterokaryon incompatibility" evidence="2">
    <location>
        <begin position="197"/>
        <end position="368"/>
    </location>
</feature>
<reference evidence="4" key="1">
    <citation type="submission" date="2019-06" db="EMBL/GenBank/DDBJ databases">
        <title>Draft genome sequence of the griseofulvin-producing fungus Xylaria cubensis strain G536.</title>
        <authorList>
            <person name="Mead M.E."/>
            <person name="Raja H.A."/>
            <person name="Steenwyk J.L."/>
            <person name="Knowles S.L."/>
            <person name="Oberlies N.H."/>
            <person name="Rokas A."/>
        </authorList>
    </citation>
    <scope>NUCLEOTIDE SEQUENCE [LARGE SCALE GENOMIC DNA]</scope>
    <source>
        <strain evidence="4">G536</strain>
    </source>
</reference>
<evidence type="ECO:0000256" key="1">
    <source>
        <dbReference type="SAM" id="MobiDB-lite"/>
    </source>
</evidence>
<dbReference type="PANTHER" id="PTHR24148:SF82">
    <property type="entry name" value="HETEROKARYON INCOMPATIBILITY DOMAIN-CONTAINING PROTEIN"/>
    <property type="match status" value="1"/>
</dbReference>
<comment type="caution">
    <text evidence="3">The sequence shown here is derived from an EMBL/GenBank/DDBJ whole genome shotgun (WGS) entry which is preliminary data.</text>
</comment>
<evidence type="ECO:0000313" key="3">
    <source>
        <dbReference type="EMBL" id="TRX93625.1"/>
    </source>
</evidence>
<name>A0A553I0B7_9PEZI</name>
<accession>A0A553I0B7</accession>
<evidence type="ECO:0000313" key="4">
    <source>
        <dbReference type="Proteomes" id="UP000319160"/>
    </source>
</evidence>
<proteinExistence type="predicted"/>
<sequence>MSTTTHIPRDDMDEKRLILHELAEIVGPITIGLSNRDARFLFIRESFDDFLYGEYGIHNTKWEPAPEIVISAPSETEKSTLQLIMLYNIVNTAIYEIVNIFDIDLTLAQVLEANGSRLRNIALLKQLYQISLDLAPQQEKTMLLENLTLCQDRHGYKYLSRLEASNIRVLSIQPGLEESPLECQLEERNLESDVIEEALSYVWGEPILDKAIDVDGKSFRVTANLYNILRSLRCQDVPRKIWIDAICINQSDLDEKGHQVRLMKRIYSKAQKTTIWLGDQSTKRKAPESNSLDTPTDRPIDDLIPMLNKFGGNHVDPYDLVALYDAVSQYQADSAWDDKRFILSIMFIRCTRIIKRHEWWERVWTVQEAVLPPNDPIIWFYGHTFSFSAVISAIDAAFALVEIEMPQCTSAPETCTFVSGMSGLKSLNFGGGELLISSIRDGTQSPVLLPWILSGCHAHSATDPRDKIFALEPLLTKSQGKLINVNYHETTESLFRRITAQCLNQLRIYPYNLYDFFGERHDSLDNKLSDPSWVYDFTHSRESRQDPALGSIYRFILLDEKSRQPFFDDPLPGAICFASPKVLFCSGTLVGIIDCIFQIQEQIEHSTEGIRQVLENVIEWWERAERRCGNQTMEHNTESEDGDPGASGKVERKGSSSGPTREEVKKLVTTGFPLPETPDPKINGPKKLLKRITHQLSGTYFFITEEGILGLATAPVQKGDLLAIVHKYANYMILKGTYDQDASSQKKEKQRIVARGMVAESQDTMRARINKDTQSCIFQIV</sequence>
<dbReference type="PANTHER" id="PTHR24148">
    <property type="entry name" value="ANKYRIN REPEAT DOMAIN-CONTAINING PROTEIN 39 HOMOLOG-RELATED"/>
    <property type="match status" value="1"/>
</dbReference>
<dbReference type="AlphaFoldDB" id="A0A553I0B7"/>
<dbReference type="InterPro" id="IPR052895">
    <property type="entry name" value="HetReg/Transcr_Mod"/>
</dbReference>
<dbReference type="OrthoDB" id="5571888at2759"/>
<organism evidence="3 4">
    <name type="scientific">Xylaria flabelliformis</name>
    <dbReference type="NCBI Taxonomy" id="2512241"/>
    <lineage>
        <taxon>Eukaryota</taxon>
        <taxon>Fungi</taxon>
        <taxon>Dikarya</taxon>
        <taxon>Ascomycota</taxon>
        <taxon>Pezizomycotina</taxon>
        <taxon>Sordariomycetes</taxon>
        <taxon>Xylariomycetidae</taxon>
        <taxon>Xylariales</taxon>
        <taxon>Xylariaceae</taxon>
        <taxon>Xylaria</taxon>
    </lineage>
</organism>
<dbReference type="Pfam" id="PF06985">
    <property type="entry name" value="HET"/>
    <property type="match status" value="1"/>
</dbReference>
<keyword evidence="4" id="KW-1185">Reference proteome</keyword>
<protein>
    <recommendedName>
        <fullName evidence="2">Heterokaryon incompatibility domain-containing protein</fullName>
    </recommendedName>
</protein>
<dbReference type="InterPro" id="IPR010730">
    <property type="entry name" value="HET"/>
</dbReference>
<dbReference type="Proteomes" id="UP000319160">
    <property type="component" value="Unassembled WGS sequence"/>
</dbReference>